<proteinExistence type="predicted"/>
<reference evidence="1 2" key="1">
    <citation type="submission" date="2016-12" db="EMBL/GenBank/DDBJ databases">
        <title>Thioflexothrix psekupsii D3 genome sequencing and assembly.</title>
        <authorList>
            <person name="Fomenkov A."/>
            <person name="Vincze T."/>
            <person name="Grabovich M."/>
            <person name="Anton B.P."/>
            <person name="Dubinina G."/>
            <person name="Orlova M."/>
            <person name="Belousova E."/>
            <person name="Roberts R.J."/>
        </authorList>
    </citation>
    <scope>NUCLEOTIDE SEQUENCE [LARGE SCALE GENOMIC DNA]</scope>
    <source>
        <strain evidence="1">D3</strain>
    </source>
</reference>
<dbReference type="EMBL" id="MSLT01000012">
    <property type="protein sequence ID" value="OUD14425.1"/>
    <property type="molecule type" value="Genomic_DNA"/>
</dbReference>
<keyword evidence="2" id="KW-1185">Reference proteome</keyword>
<accession>A0A251X913</accession>
<comment type="caution">
    <text evidence="1">The sequence shown here is derived from an EMBL/GenBank/DDBJ whole genome shotgun (WGS) entry which is preliminary data.</text>
</comment>
<protein>
    <submittedName>
        <fullName evidence="1">Uncharacterized protein</fullName>
    </submittedName>
</protein>
<name>A0A251X913_9GAMM</name>
<evidence type="ECO:0000313" key="1">
    <source>
        <dbReference type="EMBL" id="OUD14425.1"/>
    </source>
</evidence>
<dbReference type="Proteomes" id="UP000194798">
    <property type="component" value="Unassembled WGS sequence"/>
</dbReference>
<dbReference type="RefSeq" id="WP_086488206.1">
    <property type="nucleotide sequence ID" value="NZ_MSLT01000012.1"/>
</dbReference>
<dbReference type="AlphaFoldDB" id="A0A251X913"/>
<gene>
    <name evidence="1" type="ORF">TPSD3_08945</name>
</gene>
<sequence length="132" mass="15136">MAIIDDITFSLIKTSPFDIYAVQLRYKMSFSKCEALSQFVYLEQAMLCRMAATENQVLGTLHKTCVRAQHDPIVRELELSPPLLAHWLHCIDPDSLNPTQIEDKKAFYVRVDLVPYLPQESQNTSNLVYLST</sequence>
<organism evidence="1 2">
    <name type="scientific">Thioflexithrix psekupsensis</name>
    <dbReference type="NCBI Taxonomy" id="1570016"/>
    <lineage>
        <taxon>Bacteria</taxon>
        <taxon>Pseudomonadati</taxon>
        <taxon>Pseudomonadota</taxon>
        <taxon>Gammaproteobacteria</taxon>
        <taxon>Thiotrichales</taxon>
        <taxon>Thioflexithrix</taxon>
    </lineage>
</organism>
<evidence type="ECO:0000313" key="2">
    <source>
        <dbReference type="Proteomes" id="UP000194798"/>
    </source>
</evidence>